<reference evidence="1 2" key="1">
    <citation type="submission" date="2023-08" db="EMBL/GenBank/DDBJ databases">
        <title>Black Yeasts Isolated from many extreme environments.</title>
        <authorList>
            <person name="Coleine C."/>
            <person name="Stajich J.E."/>
            <person name="Selbmann L."/>
        </authorList>
    </citation>
    <scope>NUCLEOTIDE SEQUENCE [LARGE SCALE GENOMIC DNA]</scope>
    <source>
        <strain evidence="1 2">CCFEE 5935</strain>
    </source>
</reference>
<proteinExistence type="predicted"/>
<protein>
    <submittedName>
        <fullName evidence="1">Uncharacterized protein</fullName>
    </submittedName>
</protein>
<evidence type="ECO:0000313" key="1">
    <source>
        <dbReference type="EMBL" id="KAK5163226.1"/>
    </source>
</evidence>
<comment type="caution">
    <text evidence="1">The sequence shown here is derived from an EMBL/GenBank/DDBJ whole genome shotgun (WGS) entry which is preliminary data.</text>
</comment>
<dbReference type="EMBL" id="JAVRRT010000027">
    <property type="protein sequence ID" value="KAK5163226.1"/>
    <property type="molecule type" value="Genomic_DNA"/>
</dbReference>
<dbReference type="AlphaFoldDB" id="A0AAV9NY86"/>
<evidence type="ECO:0000313" key="2">
    <source>
        <dbReference type="Proteomes" id="UP001337655"/>
    </source>
</evidence>
<gene>
    <name evidence="1" type="ORF">LTR77_010812</name>
</gene>
<accession>A0AAV9NY86</accession>
<keyword evidence="2" id="KW-1185">Reference proteome</keyword>
<dbReference type="Proteomes" id="UP001337655">
    <property type="component" value="Unassembled WGS sequence"/>
</dbReference>
<name>A0AAV9NY86_9PEZI</name>
<dbReference type="GeneID" id="89932137"/>
<dbReference type="RefSeq" id="XP_064653751.1">
    <property type="nucleotide sequence ID" value="XM_064808029.1"/>
</dbReference>
<organism evidence="1 2">
    <name type="scientific">Saxophila tyrrhenica</name>
    <dbReference type="NCBI Taxonomy" id="1690608"/>
    <lineage>
        <taxon>Eukaryota</taxon>
        <taxon>Fungi</taxon>
        <taxon>Dikarya</taxon>
        <taxon>Ascomycota</taxon>
        <taxon>Pezizomycotina</taxon>
        <taxon>Dothideomycetes</taxon>
        <taxon>Dothideomycetidae</taxon>
        <taxon>Mycosphaerellales</taxon>
        <taxon>Extremaceae</taxon>
        <taxon>Saxophila</taxon>
    </lineage>
</organism>
<sequence>MAKEMARQFLEAPSTTIQVMRAQDVMELLLCAKCQGKKTEKQKLKEVWEAELNAKFHPVGYHSPYVNTKDANSANISQSLPAYATPMLAIACKPAQAAGLSPDELATGTVYMTVISFADGTTPVVVGWTKEPELTNQQFTHWHNQTVGNHAKHTIDHVAQWQVTYLDRSIIRELEASRRHMGNQGFRDCVYFDTSFETVMEVICRWWNFLEDYRLQAEAAKEAQACLSQQAMSK</sequence>